<feature type="region of interest" description="Disordered" evidence="1">
    <location>
        <begin position="43"/>
        <end position="103"/>
    </location>
</feature>
<organism evidence="2 3">
    <name type="scientific">Araneus ventricosus</name>
    <name type="common">Orbweaver spider</name>
    <name type="synonym">Epeira ventricosa</name>
    <dbReference type="NCBI Taxonomy" id="182803"/>
    <lineage>
        <taxon>Eukaryota</taxon>
        <taxon>Metazoa</taxon>
        <taxon>Ecdysozoa</taxon>
        <taxon>Arthropoda</taxon>
        <taxon>Chelicerata</taxon>
        <taxon>Arachnida</taxon>
        <taxon>Araneae</taxon>
        <taxon>Araneomorphae</taxon>
        <taxon>Entelegynae</taxon>
        <taxon>Araneoidea</taxon>
        <taxon>Araneidae</taxon>
        <taxon>Araneus</taxon>
    </lineage>
</organism>
<dbReference type="Proteomes" id="UP000499080">
    <property type="component" value="Unassembled WGS sequence"/>
</dbReference>
<dbReference type="EMBL" id="BGPR01248618">
    <property type="protein sequence ID" value="GBM34626.1"/>
    <property type="molecule type" value="Genomic_DNA"/>
</dbReference>
<protein>
    <submittedName>
        <fullName evidence="2">Uncharacterized protein</fullName>
    </submittedName>
</protein>
<dbReference type="AlphaFoldDB" id="A0A4Y2F2T4"/>
<feature type="compositionally biased region" description="Polar residues" evidence="1">
    <location>
        <begin position="63"/>
        <end position="75"/>
    </location>
</feature>
<keyword evidence="3" id="KW-1185">Reference proteome</keyword>
<accession>A0A4Y2F2T4</accession>
<evidence type="ECO:0000313" key="3">
    <source>
        <dbReference type="Proteomes" id="UP000499080"/>
    </source>
</evidence>
<feature type="compositionally biased region" description="Polar residues" evidence="1">
    <location>
        <begin position="82"/>
        <end position="102"/>
    </location>
</feature>
<sequence length="142" mass="16526">MTMPLQSPDKQVRSDLFWYPRLGSETSLFPHVKKRKDEIYQPIRRYQNRPDIESRISDPPIPNTCSITMPSQSPDKQGRYRLSNQRSSDSNDTTLSPCNHSHQTIRYHRAYSGTPGWVGRRHSFRTLKKGKWNLSTQPGVPE</sequence>
<name>A0A4Y2F2T4_ARAVE</name>
<evidence type="ECO:0000313" key="2">
    <source>
        <dbReference type="EMBL" id="GBM34626.1"/>
    </source>
</evidence>
<reference evidence="2 3" key="1">
    <citation type="journal article" date="2019" name="Sci. Rep.">
        <title>Orb-weaving spider Araneus ventricosus genome elucidates the spidroin gene catalogue.</title>
        <authorList>
            <person name="Kono N."/>
            <person name="Nakamura H."/>
            <person name="Ohtoshi R."/>
            <person name="Moran D.A.P."/>
            <person name="Shinohara A."/>
            <person name="Yoshida Y."/>
            <person name="Fujiwara M."/>
            <person name="Mori M."/>
            <person name="Tomita M."/>
            <person name="Arakawa K."/>
        </authorList>
    </citation>
    <scope>NUCLEOTIDE SEQUENCE [LARGE SCALE GENOMIC DNA]</scope>
</reference>
<proteinExistence type="predicted"/>
<comment type="caution">
    <text evidence="2">The sequence shown here is derived from an EMBL/GenBank/DDBJ whole genome shotgun (WGS) entry which is preliminary data.</text>
</comment>
<gene>
    <name evidence="2" type="ORF">AVEN_171135_1</name>
</gene>
<evidence type="ECO:0000256" key="1">
    <source>
        <dbReference type="SAM" id="MobiDB-lite"/>
    </source>
</evidence>